<evidence type="ECO:0000313" key="11">
    <source>
        <dbReference type="EMBL" id="OGH02714.1"/>
    </source>
</evidence>
<dbReference type="GO" id="GO:0008987">
    <property type="term" value="F:quinolinate synthetase A activity"/>
    <property type="evidence" value="ECO:0007669"/>
    <property type="project" value="UniProtKB-UniRule"/>
</dbReference>
<comment type="pathway">
    <text evidence="1 10">Cofactor biosynthesis; NAD(+) biosynthesis; quinolinate from iminoaspartate: step 1/1.</text>
</comment>
<evidence type="ECO:0000256" key="5">
    <source>
        <dbReference type="ARBA" id="ARBA00022642"/>
    </source>
</evidence>
<dbReference type="GO" id="GO:0034628">
    <property type="term" value="P:'de novo' NAD+ biosynthetic process from L-aspartate"/>
    <property type="evidence" value="ECO:0007669"/>
    <property type="project" value="TreeGrafter"/>
</dbReference>
<keyword evidence="7 10" id="KW-0479">Metal-binding</keyword>
<dbReference type="GO" id="GO:0005829">
    <property type="term" value="C:cytosol"/>
    <property type="evidence" value="ECO:0007669"/>
    <property type="project" value="TreeGrafter"/>
</dbReference>
<keyword evidence="6 10" id="KW-0808">Transferase</keyword>
<feature type="binding site" evidence="10">
    <location>
        <position position="169"/>
    </location>
    <ligand>
        <name>iminosuccinate</name>
        <dbReference type="ChEBI" id="CHEBI:77875"/>
    </ligand>
</feature>
<evidence type="ECO:0000256" key="8">
    <source>
        <dbReference type="ARBA" id="ARBA00023004"/>
    </source>
</evidence>
<dbReference type="Proteomes" id="UP000177583">
    <property type="component" value="Unassembled WGS sequence"/>
</dbReference>
<dbReference type="InterPro" id="IPR003473">
    <property type="entry name" value="NadA"/>
</dbReference>
<evidence type="ECO:0000256" key="9">
    <source>
        <dbReference type="ARBA" id="ARBA00023014"/>
    </source>
</evidence>
<keyword evidence="5 10" id="KW-0662">Pyridine nucleotide biosynthesis</keyword>
<keyword evidence="4 10" id="KW-0963">Cytoplasm</keyword>
<feature type="binding site" evidence="10">
    <location>
        <position position="238"/>
    </location>
    <ligand>
        <name>[4Fe-4S] cluster</name>
        <dbReference type="ChEBI" id="CHEBI:49883"/>
    </ligand>
</feature>
<keyword evidence="8 10" id="KW-0408">Iron</keyword>
<gene>
    <name evidence="10" type="primary">nadA</name>
    <name evidence="11" type="ORF">A2557_11445</name>
</gene>
<comment type="subcellular location">
    <subcellularLocation>
        <location evidence="10">Cytoplasm</location>
    </subcellularLocation>
</comment>
<evidence type="ECO:0000256" key="3">
    <source>
        <dbReference type="ARBA" id="ARBA00022485"/>
    </source>
</evidence>
<comment type="similarity">
    <text evidence="10">Belongs to the quinolinate synthase family. Type 3 subfamily.</text>
</comment>
<dbReference type="InterPro" id="IPR023515">
    <property type="entry name" value="Quinolinate_synth_A_type3"/>
</dbReference>
<dbReference type="UniPathway" id="UPA00253">
    <property type="reaction ID" value="UER00327"/>
</dbReference>
<evidence type="ECO:0000256" key="6">
    <source>
        <dbReference type="ARBA" id="ARBA00022679"/>
    </source>
</evidence>
<evidence type="ECO:0000256" key="2">
    <source>
        <dbReference type="ARBA" id="ARBA00012669"/>
    </source>
</evidence>
<dbReference type="GO" id="GO:0046872">
    <property type="term" value="F:metal ion binding"/>
    <property type="evidence" value="ECO:0007669"/>
    <property type="project" value="UniProtKB-KW"/>
</dbReference>
<dbReference type="Pfam" id="PF02445">
    <property type="entry name" value="NadA"/>
    <property type="match status" value="1"/>
</dbReference>
<dbReference type="PANTHER" id="PTHR30573">
    <property type="entry name" value="QUINOLINATE SYNTHETASE A"/>
    <property type="match status" value="1"/>
</dbReference>
<comment type="catalytic activity">
    <reaction evidence="10">
        <text>iminosuccinate + dihydroxyacetone phosphate = quinolinate + phosphate + 2 H2O + H(+)</text>
        <dbReference type="Rhea" id="RHEA:25888"/>
        <dbReference type="ChEBI" id="CHEBI:15377"/>
        <dbReference type="ChEBI" id="CHEBI:15378"/>
        <dbReference type="ChEBI" id="CHEBI:29959"/>
        <dbReference type="ChEBI" id="CHEBI:43474"/>
        <dbReference type="ChEBI" id="CHEBI:57642"/>
        <dbReference type="ChEBI" id="CHEBI:77875"/>
        <dbReference type="EC" id="2.5.1.72"/>
    </reaction>
</comment>
<comment type="caution">
    <text evidence="11">The sequence shown here is derived from an EMBL/GenBank/DDBJ whole genome shotgun (WGS) entry which is preliminary data.</text>
</comment>
<organism evidence="11 12">
    <name type="scientific">Candidatus Lambdaproteobacteria bacterium RIFOXYD2_FULL_56_26</name>
    <dbReference type="NCBI Taxonomy" id="1817773"/>
    <lineage>
        <taxon>Bacteria</taxon>
        <taxon>Pseudomonadati</taxon>
        <taxon>Pseudomonadota</taxon>
        <taxon>Candidatus Lambdaproteobacteria</taxon>
    </lineage>
</organism>
<feature type="binding site" evidence="10">
    <location>
        <begin position="148"/>
        <end position="150"/>
    </location>
    <ligand>
        <name>iminosuccinate</name>
        <dbReference type="ChEBI" id="CHEBI:77875"/>
    </ligand>
</feature>
<evidence type="ECO:0000256" key="7">
    <source>
        <dbReference type="ARBA" id="ARBA00022723"/>
    </source>
</evidence>
<dbReference type="PANTHER" id="PTHR30573:SF0">
    <property type="entry name" value="QUINOLINATE SYNTHASE, CHLOROPLASTIC"/>
    <property type="match status" value="1"/>
</dbReference>
<accession>A0A1F6GXD2</accession>
<dbReference type="InterPro" id="IPR036094">
    <property type="entry name" value="NadA_sf"/>
</dbReference>
<comment type="cofactor">
    <cofactor evidence="10">
        <name>[4Fe-4S] cluster</name>
        <dbReference type="ChEBI" id="CHEBI:49883"/>
    </cofactor>
    <text evidence="10">Binds 1 [4Fe-4S] cluster per subunit.</text>
</comment>
<feature type="binding site" evidence="10">
    <location>
        <position position="117"/>
    </location>
    <ligand>
        <name>[4Fe-4S] cluster</name>
        <dbReference type="ChEBI" id="CHEBI:49883"/>
    </ligand>
</feature>
<evidence type="ECO:0000313" key="12">
    <source>
        <dbReference type="Proteomes" id="UP000177583"/>
    </source>
</evidence>
<feature type="binding site" evidence="10">
    <location>
        <position position="331"/>
    </location>
    <ligand>
        <name>[4Fe-4S] cluster</name>
        <dbReference type="ChEBI" id="CHEBI:49883"/>
    </ligand>
</feature>
<dbReference type="EMBL" id="MFNF01000021">
    <property type="protein sequence ID" value="OGH02714.1"/>
    <property type="molecule type" value="Genomic_DNA"/>
</dbReference>
<evidence type="ECO:0000256" key="1">
    <source>
        <dbReference type="ARBA" id="ARBA00005065"/>
    </source>
</evidence>
<evidence type="ECO:0000256" key="10">
    <source>
        <dbReference type="HAMAP-Rule" id="MF_00569"/>
    </source>
</evidence>
<dbReference type="NCBIfam" id="NF006883">
    <property type="entry name" value="PRK09375.2-4"/>
    <property type="match status" value="1"/>
</dbReference>
<comment type="function">
    <text evidence="10">Catalyzes the condensation of iminoaspartate with dihydroxyacetone phosphate to form quinolinate.</text>
</comment>
<name>A0A1F6GXD2_9PROT</name>
<reference evidence="11 12" key="1">
    <citation type="journal article" date="2016" name="Nat. Commun.">
        <title>Thousands of microbial genomes shed light on interconnected biogeochemical processes in an aquifer system.</title>
        <authorList>
            <person name="Anantharaman K."/>
            <person name="Brown C.T."/>
            <person name="Hug L.A."/>
            <person name="Sharon I."/>
            <person name="Castelle C.J."/>
            <person name="Probst A.J."/>
            <person name="Thomas B.C."/>
            <person name="Singh A."/>
            <person name="Wilkins M.J."/>
            <person name="Karaoz U."/>
            <person name="Brodie E.L."/>
            <person name="Williams K.H."/>
            <person name="Hubbard S.S."/>
            <person name="Banfield J.F."/>
        </authorList>
    </citation>
    <scope>NUCLEOTIDE SEQUENCE [LARGE SCALE GENOMIC DNA]</scope>
</reference>
<protein>
    <recommendedName>
        <fullName evidence="2 10">Quinolinate synthase</fullName>
        <ecNumber evidence="2 10">2.5.1.72</ecNumber>
    </recommendedName>
</protein>
<dbReference type="HAMAP" id="MF_00569">
    <property type="entry name" value="NadA_type3"/>
    <property type="match status" value="1"/>
</dbReference>
<keyword evidence="9 10" id="KW-0411">Iron-sulfur</keyword>
<feature type="binding site" evidence="10">
    <location>
        <begin position="264"/>
        <end position="266"/>
    </location>
    <ligand>
        <name>iminosuccinate</name>
        <dbReference type="ChEBI" id="CHEBI:77875"/>
    </ligand>
</feature>
<keyword evidence="3 10" id="KW-0004">4Fe-4S</keyword>
<feature type="binding site" evidence="10">
    <location>
        <position position="71"/>
    </location>
    <ligand>
        <name>iminosuccinate</name>
        <dbReference type="ChEBI" id="CHEBI:77875"/>
    </ligand>
</feature>
<proteinExistence type="inferred from homology"/>
<dbReference type="NCBIfam" id="TIGR00550">
    <property type="entry name" value="nadA"/>
    <property type="match status" value="1"/>
</dbReference>
<evidence type="ECO:0000256" key="4">
    <source>
        <dbReference type="ARBA" id="ARBA00022490"/>
    </source>
</evidence>
<feature type="binding site" evidence="10">
    <location>
        <position position="281"/>
    </location>
    <ligand>
        <name>iminosuccinate</name>
        <dbReference type="ChEBI" id="CHEBI:77875"/>
    </ligand>
</feature>
<sequence length="380" mass="41882">MTEEQGSQWVSSEKDSFLFANIPATYYQTPIQELLERGGRIKKALGKDLLILAHHYQQDDTFSLADFSGDSLYLAQQAAKARAKYIVFAGVHFMAESADILTGDDQIVTLPNLTAGCSMADMADHDQVEDAFEQVEEITGAKVIPVTYINSTAATKAFTAQKGGVVCTSSNSGKILKWAFSVGQKVFFFPDQFLGINTALAMGIPREEIVLWRRDKHDGGLSPEALKRAKVILWDGFCSVHQRFTPAHVAAVRKRIPDVTVMVHPECPAETVAAADFSGSTSEILKKVTEAPKGSKWAIGTEINMVNRMARDFKAKDGKYIEVLNPTVCICSTMYRNHPAHVLWVLDHLAKGEVIHRILVPEPIKSQSRAALTRMLELSA</sequence>
<dbReference type="AlphaFoldDB" id="A0A1F6GXD2"/>
<dbReference type="SUPFAM" id="SSF142754">
    <property type="entry name" value="NadA-like"/>
    <property type="match status" value="1"/>
</dbReference>
<dbReference type="GO" id="GO:0051539">
    <property type="term" value="F:4 iron, 4 sulfur cluster binding"/>
    <property type="evidence" value="ECO:0007669"/>
    <property type="project" value="UniProtKB-KW"/>
</dbReference>
<feature type="binding site" evidence="10">
    <location>
        <position position="54"/>
    </location>
    <ligand>
        <name>iminosuccinate</name>
        <dbReference type="ChEBI" id="CHEBI:77875"/>
    </ligand>
</feature>
<dbReference type="EC" id="2.5.1.72" evidence="2 10"/>
<dbReference type="Gene3D" id="3.40.50.10800">
    <property type="entry name" value="NadA-like"/>
    <property type="match status" value="3"/>
</dbReference>